<keyword evidence="2" id="KW-0808">Transferase</keyword>
<sequence length="377" mass="41029">MLGSLQQRDNSYITNSESPAYQRFQELARVAGVSRAFTLSVKLGLYTLLQNVKDTEGLPGLSSQQVAQRLGLQTAPGFRGVSDWLDVLVSLDNLLRSGKGTDAVYSNSADAQRYLCKQRPEYMGGHAVLYHDRTFPQLLFMEQSLRTGVQPEAARSIVAPVMDTFAGAAGTQGFASGGDPVAFALGMTGCNKPAFQALAVQFDWSRYKTLGDFGGSAGVLCCCVAAAQPHMVCATHDLPAVHGAAEQYVQQQGLTDRVKVLDVDFFDDSPFPKHDVITMGMILHDWGLQKKKLLLRKAFAGLPPGGAFIAVEVLIDDGRRDNLWGLVMSLDMLLEFEGENSFDYSFEEFTSWALEVGFSSTQLIRLTGPNSAAVAYK</sequence>
<dbReference type="Gene3D" id="3.40.50.150">
    <property type="entry name" value="Vaccinia Virus protein VP39"/>
    <property type="match status" value="1"/>
</dbReference>
<dbReference type="Gene3D" id="1.10.10.10">
    <property type="entry name" value="Winged helix-like DNA-binding domain superfamily/Winged helix DNA-binding domain"/>
    <property type="match status" value="1"/>
</dbReference>
<dbReference type="InterPro" id="IPR029063">
    <property type="entry name" value="SAM-dependent_MTases_sf"/>
</dbReference>
<dbReference type="InterPro" id="IPR016461">
    <property type="entry name" value="COMT-like"/>
</dbReference>
<keyword evidence="6" id="KW-1185">Reference proteome</keyword>
<gene>
    <name evidence="5" type="ORF">OEZ85_005128</name>
</gene>
<feature type="domain" description="O-methyltransferase C-terminal" evidence="4">
    <location>
        <begin position="187"/>
        <end position="350"/>
    </location>
</feature>
<protein>
    <recommendedName>
        <fullName evidence="4">O-methyltransferase C-terminal domain-containing protein</fullName>
    </recommendedName>
</protein>
<keyword evidence="3" id="KW-0949">S-adenosyl-L-methionine</keyword>
<dbReference type="EMBL" id="CP126219">
    <property type="protein sequence ID" value="WIA20764.1"/>
    <property type="molecule type" value="Genomic_DNA"/>
</dbReference>
<dbReference type="PROSITE" id="PS51683">
    <property type="entry name" value="SAM_OMT_II"/>
    <property type="match status" value="1"/>
</dbReference>
<dbReference type="InterPro" id="IPR001077">
    <property type="entry name" value="COMT_C"/>
</dbReference>
<dbReference type="SUPFAM" id="SSF53335">
    <property type="entry name" value="S-adenosyl-L-methionine-dependent methyltransferases"/>
    <property type="match status" value="1"/>
</dbReference>
<evidence type="ECO:0000313" key="6">
    <source>
        <dbReference type="Proteomes" id="UP001244341"/>
    </source>
</evidence>
<dbReference type="InterPro" id="IPR036388">
    <property type="entry name" value="WH-like_DNA-bd_sf"/>
</dbReference>
<dbReference type="Proteomes" id="UP001244341">
    <property type="component" value="Chromosome 12b"/>
</dbReference>
<organism evidence="5 6">
    <name type="scientific">Tetradesmus obliquus</name>
    <name type="common">Green alga</name>
    <name type="synonym">Acutodesmus obliquus</name>
    <dbReference type="NCBI Taxonomy" id="3088"/>
    <lineage>
        <taxon>Eukaryota</taxon>
        <taxon>Viridiplantae</taxon>
        <taxon>Chlorophyta</taxon>
        <taxon>core chlorophytes</taxon>
        <taxon>Chlorophyceae</taxon>
        <taxon>CS clade</taxon>
        <taxon>Sphaeropleales</taxon>
        <taxon>Scenedesmaceae</taxon>
        <taxon>Tetradesmus</taxon>
    </lineage>
</organism>
<keyword evidence="1" id="KW-0489">Methyltransferase</keyword>
<evidence type="ECO:0000256" key="2">
    <source>
        <dbReference type="ARBA" id="ARBA00022679"/>
    </source>
</evidence>
<evidence type="ECO:0000313" key="5">
    <source>
        <dbReference type="EMBL" id="WIA20764.1"/>
    </source>
</evidence>
<reference evidence="5 6" key="1">
    <citation type="submission" date="2023-05" db="EMBL/GenBank/DDBJ databases">
        <title>A 100% complete, gapless, phased diploid assembly of the Scenedesmus obliquus UTEX 3031 genome.</title>
        <authorList>
            <person name="Biondi T.C."/>
            <person name="Hanschen E.R."/>
            <person name="Kwon T."/>
            <person name="Eng W."/>
            <person name="Kruse C.P.S."/>
            <person name="Koehler S.I."/>
            <person name="Kunde Y."/>
            <person name="Gleasner C.D."/>
            <person name="You Mak K.T."/>
            <person name="Polle J."/>
            <person name="Hovde B.T."/>
            <person name="Starkenburg S.R."/>
        </authorList>
    </citation>
    <scope>NUCLEOTIDE SEQUENCE [LARGE SCALE GENOMIC DNA]</scope>
    <source>
        <strain evidence="5 6">DOE0152z</strain>
    </source>
</reference>
<dbReference type="PANTHER" id="PTHR11746">
    <property type="entry name" value="O-METHYLTRANSFERASE"/>
    <property type="match status" value="1"/>
</dbReference>
<accession>A0ABY8UI88</accession>
<proteinExistence type="predicted"/>
<evidence type="ECO:0000256" key="1">
    <source>
        <dbReference type="ARBA" id="ARBA00022603"/>
    </source>
</evidence>
<evidence type="ECO:0000256" key="3">
    <source>
        <dbReference type="ARBA" id="ARBA00022691"/>
    </source>
</evidence>
<evidence type="ECO:0000259" key="4">
    <source>
        <dbReference type="Pfam" id="PF00891"/>
    </source>
</evidence>
<dbReference type="Pfam" id="PF00891">
    <property type="entry name" value="Methyltransf_2"/>
    <property type="match status" value="1"/>
</dbReference>
<name>A0ABY8UI88_TETOB</name>